<dbReference type="FunFam" id="3.30.200.20:FF:000309">
    <property type="entry name" value="Leucine-rich repeat receptor protein kinase MSP1"/>
    <property type="match status" value="1"/>
</dbReference>
<protein>
    <recommendedName>
        <fullName evidence="2">non-specific serine/threonine protein kinase</fullName>
        <ecNumber evidence="2">2.7.11.1</ecNumber>
    </recommendedName>
</protein>
<dbReference type="PROSITE" id="PS00107">
    <property type="entry name" value="PROTEIN_KINASE_ATP"/>
    <property type="match status" value="1"/>
</dbReference>
<dbReference type="GO" id="GO:0005524">
    <property type="term" value="F:ATP binding"/>
    <property type="evidence" value="ECO:0007669"/>
    <property type="project" value="UniProtKB-UniRule"/>
</dbReference>
<name>A0A3N7G9E1_POPTR</name>
<dbReference type="Proteomes" id="UP000006729">
    <property type="component" value="Chromosome 19"/>
</dbReference>
<dbReference type="Pfam" id="PF00069">
    <property type="entry name" value="Pkinase"/>
    <property type="match status" value="1"/>
</dbReference>
<evidence type="ECO:0000256" key="4">
    <source>
        <dbReference type="ARBA" id="ARBA00022553"/>
    </source>
</evidence>
<dbReference type="InterPro" id="IPR001611">
    <property type="entry name" value="Leu-rich_rpt"/>
</dbReference>
<proteinExistence type="predicted"/>
<keyword evidence="12 19" id="KW-0067">ATP-binding</keyword>
<keyword evidence="16" id="KW-0325">Glycoprotein</keyword>
<organism evidence="22 23">
    <name type="scientific">Populus trichocarpa</name>
    <name type="common">Western balsam poplar</name>
    <name type="synonym">Populus balsamifera subsp. trichocarpa</name>
    <dbReference type="NCBI Taxonomy" id="3694"/>
    <lineage>
        <taxon>Eukaryota</taxon>
        <taxon>Viridiplantae</taxon>
        <taxon>Streptophyta</taxon>
        <taxon>Embryophyta</taxon>
        <taxon>Tracheophyta</taxon>
        <taxon>Spermatophyta</taxon>
        <taxon>Magnoliopsida</taxon>
        <taxon>eudicotyledons</taxon>
        <taxon>Gunneridae</taxon>
        <taxon>Pentapetalae</taxon>
        <taxon>rosids</taxon>
        <taxon>fabids</taxon>
        <taxon>Malpighiales</taxon>
        <taxon>Salicaceae</taxon>
        <taxon>Saliceae</taxon>
        <taxon>Populus</taxon>
    </lineage>
</organism>
<comment type="subcellular location">
    <subcellularLocation>
        <location evidence="1">Membrane</location>
        <topology evidence="1">Single-pass type I membrane protein</topology>
    </subcellularLocation>
</comment>
<feature type="binding site" evidence="19">
    <location>
        <position position="426"/>
    </location>
    <ligand>
        <name>ATP</name>
        <dbReference type="ChEBI" id="CHEBI:30616"/>
    </ligand>
</feature>
<evidence type="ECO:0000256" key="1">
    <source>
        <dbReference type="ARBA" id="ARBA00004479"/>
    </source>
</evidence>
<evidence type="ECO:0000313" key="23">
    <source>
        <dbReference type="Proteomes" id="UP000006729"/>
    </source>
</evidence>
<evidence type="ECO:0000256" key="17">
    <source>
        <dbReference type="ARBA" id="ARBA00047899"/>
    </source>
</evidence>
<keyword evidence="14 20" id="KW-0472">Membrane</keyword>
<dbReference type="InterPro" id="IPR017441">
    <property type="entry name" value="Protein_kinase_ATP_BS"/>
</dbReference>
<evidence type="ECO:0000256" key="16">
    <source>
        <dbReference type="ARBA" id="ARBA00023180"/>
    </source>
</evidence>
<dbReference type="SMART" id="SM00369">
    <property type="entry name" value="LRR_TYP"/>
    <property type="match status" value="4"/>
</dbReference>
<evidence type="ECO:0000256" key="6">
    <source>
        <dbReference type="ARBA" id="ARBA00022679"/>
    </source>
</evidence>
<evidence type="ECO:0000256" key="2">
    <source>
        <dbReference type="ARBA" id="ARBA00012513"/>
    </source>
</evidence>
<dbReference type="InterPro" id="IPR000719">
    <property type="entry name" value="Prot_kinase_dom"/>
</dbReference>
<dbReference type="Gene3D" id="3.30.200.20">
    <property type="entry name" value="Phosphorylase Kinase, domain 1"/>
    <property type="match status" value="1"/>
</dbReference>
<sequence>MKNLTQLIALDIGFNELTGHLPLELCHGGVLENFTACYNNFSGSIPKSLKNCTRLHRVRLESNQLTGNVSEVFGVYPHLDYIDLSYNNFYGGLSSKWGGCRNMTSLRISNNNVSGEIPPELGKATQLRLIDLSSNQLKGAIPKDLGGLKLLYKLILNNNHLSGTIPLDIKMLSNLQILNLASNNLSGLIPKQLGECSNLFLLNLSGNKFRENIPREIGFLLSLQDLDLSCNFLTREIPRELGQLQKLETLNVSHNMLSGRIPSTFKDMLSLTAVDISSNKLQGPIPDIKAFHNASFEALRDNMGICGNASGLKPCNLPKSSKTVKRKSNKLVILIVLPLLGSLLLVFVVIGALFILRQRARKRKDEPENEQDRNIFTILGHDGKKLYENIVEATEEFNSNYCIGEGGYGTVYKAVMPTEQVVAVKKLHRSQTEKLSDFKAFEKEVCVLANIRHRNIVKMYGFCSHAKHSFLVYEFIERGSLRKIITSEEQAIEFDWMKRLNVVKGVVGALSYLHHSCSPPIIHRDITSNNILLDLEYEAHVSDFGTARLLMPDSSNWTSFAGTFGYTAPELAYTMKVTEKCDVYSFGVVTMEVMTGRHPGDLISALLSPGSSSSSSMPPIAQHALLKDVLDPRISLPKKGAAEGVVHMMKIALACLHPNPQSRPTMEKIYLDLTAKWPPLPKAFCTISLGDLFS</sequence>
<dbReference type="Pfam" id="PF13855">
    <property type="entry name" value="LRR_8"/>
    <property type="match status" value="1"/>
</dbReference>
<accession>A0A3N7G9E1</accession>
<evidence type="ECO:0000256" key="10">
    <source>
        <dbReference type="ARBA" id="ARBA00022741"/>
    </source>
</evidence>
<dbReference type="AlphaFoldDB" id="A0A3N7G9E1"/>
<gene>
    <name evidence="22" type="ORF">POPTR_019G122900</name>
</gene>
<evidence type="ECO:0000256" key="11">
    <source>
        <dbReference type="ARBA" id="ARBA00022777"/>
    </source>
</evidence>
<dbReference type="FunFam" id="3.80.10.10:FF:002806">
    <property type="entry name" value="Uncharacterized protein"/>
    <property type="match status" value="1"/>
</dbReference>
<dbReference type="GO" id="GO:0005886">
    <property type="term" value="C:plasma membrane"/>
    <property type="evidence" value="ECO:0000318"/>
    <property type="project" value="GO_Central"/>
</dbReference>
<evidence type="ECO:0000256" key="9">
    <source>
        <dbReference type="ARBA" id="ARBA00022737"/>
    </source>
</evidence>
<dbReference type="InterPro" id="IPR003591">
    <property type="entry name" value="Leu-rich_rpt_typical-subtyp"/>
</dbReference>
<keyword evidence="9" id="KW-0677">Repeat</keyword>
<dbReference type="InterPro" id="IPR051420">
    <property type="entry name" value="Ser_Thr_Kinases_DiverseReg"/>
</dbReference>
<dbReference type="PROSITE" id="PS50011">
    <property type="entry name" value="PROTEIN_KINASE_DOM"/>
    <property type="match status" value="1"/>
</dbReference>
<dbReference type="InterPro" id="IPR011009">
    <property type="entry name" value="Kinase-like_dom_sf"/>
</dbReference>
<keyword evidence="5" id="KW-0433">Leucine-rich repeat</keyword>
<dbReference type="Pfam" id="PF00560">
    <property type="entry name" value="LRR_1"/>
    <property type="match status" value="4"/>
</dbReference>
<reference evidence="22 23" key="1">
    <citation type="journal article" date="2006" name="Science">
        <title>The genome of black cottonwood, Populus trichocarpa (Torr. &amp; Gray).</title>
        <authorList>
            <person name="Tuskan G.A."/>
            <person name="Difazio S."/>
            <person name="Jansson S."/>
            <person name="Bohlmann J."/>
            <person name="Grigoriev I."/>
            <person name="Hellsten U."/>
            <person name="Putnam N."/>
            <person name="Ralph S."/>
            <person name="Rombauts S."/>
            <person name="Salamov A."/>
            <person name="Schein J."/>
            <person name="Sterck L."/>
            <person name="Aerts A."/>
            <person name="Bhalerao R.R."/>
            <person name="Bhalerao R.P."/>
            <person name="Blaudez D."/>
            <person name="Boerjan W."/>
            <person name="Brun A."/>
            <person name="Brunner A."/>
            <person name="Busov V."/>
            <person name="Campbell M."/>
            <person name="Carlson J."/>
            <person name="Chalot M."/>
            <person name="Chapman J."/>
            <person name="Chen G.L."/>
            <person name="Cooper D."/>
            <person name="Coutinho P.M."/>
            <person name="Couturier J."/>
            <person name="Covert S."/>
            <person name="Cronk Q."/>
            <person name="Cunningham R."/>
            <person name="Davis J."/>
            <person name="Degroeve S."/>
            <person name="Dejardin A."/>
            <person name="Depamphilis C."/>
            <person name="Detter J."/>
            <person name="Dirks B."/>
            <person name="Dubchak I."/>
            <person name="Duplessis S."/>
            <person name="Ehlting J."/>
            <person name="Ellis B."/>
            <person name="Gendler K."/>
            <person name="Goodstein D."/>
            <person name="Gribskov M."/>
            <person name="Grimwood J."/>
            <person name="Groover A."/>
            <person name="Gunter L."/>
            <person name="Hamberger B."/>
            <person name="Heinze B."/>
            <person name="Helariutta Y."/>
            <person name="Henrissat B."/>
            <person name="Holligan D."/>
            <person name="Holt R."/>
            <person name="Huang W."/>
            <person name="Islam-Faridi N."/>
            <person name="Jones S."/>
            <person name="Jones-Rhoades M."/>
            <person name="Jorgensen R."/>
            <person name="Joshi C."/>
            <person name="Kangasjarvi J."/>
            <person name="Karlsson J."/>
            <person name="Kelleher C."/>
            <person name="Kirkpatrick R."/>
            <person name="Kirst M."/>
            <person name="Kohler A."/>
            <person name="Kalluri U."/>
            <person name="Larimer F."/>
            <person name="Leebens-Mack J."/>
            <person name="Leple J.C."/>
            <person name="Locascio P."/>
            <person name="Lou Y."/>
            <person name="Lucas S."/>
            <person name="Martin F."/>
            <person name="Montanini B."/>
            <person name="Napoli C."/>
            <person name="Nelson D.R."/>
            <person name="Nelson C."/>
            <person name="Nieminen K."/>
            <person name="Nilsson O."/>
            <person name="Pereda V."/>
            <person name="Peter G."/>
            <person name="Philippe R."/>
            <person name="Pilate G."/>
            <person name="Poliakov A."/>
            <person name="Razumovskaya J."/>
            <person name="Richardson P."/>
            <person name="Rinaldi C."/>
            <person name="Ritland K."/>
            <person name="Rouze P."/>
            <person name="Ryaboy D."/>
            <person name="Schmutz J."/>
            <person name="Schrader J."/>
            <person name="Segerman B."/>
            <person name="Shin H."/>
            <person name="Siddiqui A."/>
            <person name="Sterky F."/>
            <person name="Terry A."/>
            <person name="Tsai C.J."/>
            <person name="Uberbacher E."/>
            <person name="Unneberg P."/>
            <person name="Vahala J."/>
            <person name="Wall K."/>
            <person name="Wessler S."/>
            <person name="Yang G."/>
            <person name="Yin T."/>
            <person name="Douglas C."/>
            <person name="Marra M."/>
            <person name="Sandberg G."/>
            <person name="Van de Peer Y."/>
            <person name="Rokhsar D."/>
        </authorList>
    </citation>
    <scope>NUCLEOTIDE SEQUENCE [LARGE SCALE GENOMIC DNA]</scope>
    <source>
        <strain evidence="23">cv. Nisqually</strain>
    </source>
</reference>
<evidence type="ECO:0000256" key="5">
    <source>
        <dbReference type="ARBA" id="ARBA00022614"/>
    </source>
</evidence>
<evidence type="ECO:0000259" key="21">
    <source>
        <dbReference type="PROSITE" id="PS50011"/>
    </source>
</evidence>
<dbReference type="PROSITE" id="PS00109">
    <property type="entry name" value="PROTEIN_KINASE_TYR"/>
    <property type="match status" value="1"/>
</dbReference>
<dbReference type="GO" id="GO:0038023">
    <property type="term" value="F:signaling receptor activity"/>
    <property type="evidence" value="ECO:0000318"/>
    <property type="project" value="GO_Central"/>
</dbReference>
<keyword evidence="10 19" id="KW-0547">Nucleotide-binding</keyword>
<dbReference type="Gene3D" id="3.80.10.10">
    <property type="entry name" value="Ribonuclease Inhibitor"/>
    <property type="match status" value="1"/>
</dbReference>
<dbReference type="FunFam" id="3.80.10.10:FF:001316">
    <property type="entry name" value="Putative leucine-rich repeat receptor-like protein kinase family protein"/>
    <property type="match status" value="1"/>
</dbReference>
<evidence type="ECO:0000256" key="14">
    <source>
        <dbReference type="ARBA" id="ARBA00023136"/>
    </source>
</evidence>
<dbReference type="GO" id="GO:0009755">
    <property type="term" value="P:hormone-mediated signaling pathway"/>
    <property type="evidence" value="ECO:0000318"/>
    <property type="project" value="GO_Central"/>
</dbReference>
<dbReference type="GO" id="GO:0004674">
    <property type="term" value="F:protein serine/threonine kinase activity"/>
    <property type="evidence" value="ECO:0007669"/>
    <property type="project" value="UniProtKB-KW"/>
</dbReference>
<dbReference type="PANTHER" id="PTHR48005">
    <property type="entry name" value="LEUCINE RICH REPEAT KINASE 2"/>
    <property type="match status" value="1"/>
</dbReference>
<keyword evidence="3" id="KW-0723">Serine/threonine-protein kinase</keyword>
<keyword evidence="11" id="KW-0418">Kinase</keyword>
<evidence type="ECO:0000256" key="7">
    <source>
        <dbReference type="ARBA" id="ARBA00022692"/>
    </source>
</evidence>
<dbReference type="PANTHER" id="PTHR48005:SF72">
    <property type="entry name" value="REPEAT RECEPTOR-LIKE PROTEIN KINASE FAMILY PROTEIN, PUTATIVE-RELATED"/>
    <property type="match status" value="1"/>
</dbReference>
<evidence type="ECO:0000256" key="3">
    <source>
        <dbReference type="ARBA" id="ARBA00022527"/>
    </source>
</evidence>
<dbReference type="EMBL" id="CM009308">
    <property type="protein sequence ID" value="RQP03800.1"/>
    <property type="molecule type" value="Genomic_DNA"/>
</dbReference>
<feature type="domain" description="Protein kinase" evidence="21">
    <location>
        <begin position="397"/>
        <end position="680"/>
    </location>
</feature>
<evidence type="ECO:0000256" key="12">
    <source>
        <dbReference type="ARBA" id="ARBA00022840"/>
    </source>
</evidence>
<dbReference type="InParanoid" id="A0A3N7G9E1"/>
<keyword evidence="7 20" id="KW-0812">Transmembrane</keyword>
<keyword evidence="15" id="KW-0675">Receptor</keyword>
<keyword evidence="4" id="KW-0597">Phosphoprotein</keyword>
<keyword evidence="23" id="KW-1185">Reference proteome</keyword>
<feature type="transmembrane region" description="Helical" evidence="20">
    <location>
        <begin position="331"/>
        <end position="356"/>
    </location>
</feature>
<keyword evidence="13 20" id="KW-1133">Transmembrane helix</keyword>
<dbReference type="SUPFAM" id="SSF56112">
    <property type="entry name" value="Protein kinase-like (PK-like)"/>
    <property type="match status" value="1"/>
</dbReference>
<evidence type="ECO:0000256" key="15">
    <source>
        <dbReference type="ARBA" id="ARBA00023170"/>
    </source>
</evidence>
<evidence type="ECO:0000256" key="13">
    <source>
        <dbReference type="ARBA" id="ARBA00022989"/>
    </source>
</evidence>
<evidence type="ECO:0000256" key="19">
    <source>
        <dbReference type="PROSITE-ProRule" id="PRU10141"/>
    </source>
</evidence>
<comment type="catalytic activity">
    <reaction evidence="17">
        <text>L-threonyl-[protein] + ATP = O-phospho-L-threonyl-[protein] + ADP + H(+)</text>
        <dbReference type="Rhea" id="RHEA:46608"/>
        <dbReference type="Rhea" id="RHEA-COMP:11060"/>
        <dbReference type="Rhea" id="RHEA-COMP:11605"/>
        <dbReference type="ChEBI" id="CHEBI:15378"/>
        <dbReference type="ChEBI" id="CHEBI:30013"/>
        <dbReference type="ChEBI" id="CHEBI:30616"/>
        <dbReference type="ChEBI" id="CHEBI:61977"/>
        <dbReference type="ChEBI" id="CHEBI:456216"/>
        <dbReference type="EC" id="2.7.11.1"/>
    </reaction>
</comment>
<comment type="catalytic activity">
    <reaction evidence="18">
        <text>L-seryl-[protein] + ATP = O-phospho-L-seryl-[protein] + ADP + H(+)</text>
        <dbReference type="Rhea" id="RHEA:17989"/>
        <dbReference type="Rhea" id="RHEA-COMP:9863"/>
        <dbReference type="Rhea" id="RHEA-COMP:11604"/>
        <dbReference type="ChEBI" id="CHEBI:15378"/>
        <dbReference type="ChEBI" id="CHEBI:29999"/>
        <dbReference type="ChEBI" id="CHEBI:30616"/>
        <dbReference type="ChEBI" id="CHEBI:83421"/>
        <dbReference type="ChEBI" id="CHEBI:456216"/>
        <dbReference type="EC" id="2.7.11.1"/>
    </reaction>
</comment>
<evidence type="ECO:0000256" key="20">
    <source>
        <dbReference type="SAM" id="Phobius"/>
    </source>
</evidence>
<dbReference type="FunFam" id="1.10.510.10:FF:000445">
    <property type="entry name" value="MDIS1-interacting receptor like kinase 2"/>
    <property type="match status" value="1"/>
</dbReference>
<dbReference type="InterPro" id="IPR008266">
    <property type="entry name" value="Tyr_kinase_AS"/>
</dbReference>
<keyword evidence="6" id="KW-0808">Transferase</keyword>
<dbReference type="SUPFAM" id="SSF52058">
    <property type="entry name" value="L domain-like"/>
    <property type="match status" value="1"/>
</dbReference>
<keyword evidence="8" id="KW-0732">Signal</keyword>
<evidence type="ECO:0000256" key="8">
    <source>
        <dbReference type="ARBA" id="ARBA00022729"/>
    </source>
</evidence>
<evidence type="ECO:0000256" key="18">
    <source>
        <dbReference type="ARBA" id="ARBA00048679"/>
    </source>
</evidence>
<dbReference type="InterPro" id="IPR032675">
    <property type="entry name" value="LRR_dom_sf"/>
</dbReference>
<dbReference type="EC" id="2.7.11.1" evidence="2"/>
<evidence type="ECO:0000313" key="22">
    <source>
        <dbReference type="EMBL" id="RQP03800.1"/>
    </source>
</evidence>
<dbReference type="Gene3D" id="1.10.510.10">
    <property type="entry name" value="Transferase(Phosphotransferase) domain 1"/>
    <property type="match status" value="1"/>
</dbReference>